<reference evidence="2" key="1">
    <citation type="submission" date="2020-05" db="UniProtKB">
        <authorList>
            <consortium name="EnsemblMetazoa"/>
        </authorList>
    </citation>
    <scope>IDENTIFICATION</scope>
    <source>
        <strain evidence="2">USDA</strain>
    </source>
</reference>
<organism evidence="2 3">
    <name type="scientific">Stomoxys calcitrans</name>
    <name type="common">Stable fly</name>
    <name type="synonym">Conops calcitrans</name>
    <dbReference type="NCBI Taxonomy" id="35570"/>
    <lineage>
        <taxon>Eukaryota</taxon>
        <taxon>Metazoa</taxon>
        <taxon>Ecdysozoa</taxon>
        <taxon>Arthropoda</taxon>
        <taxon>Hexapoda</taxon>
        <taxon>Insecta</taxon>
        <taxon>Pterygota</taxon>
        <taxon>Neoptera</taxon>
        <taxon>Endopterygota</taxon>
        <taxon>Diptera</taxon>
        <taxon>Brachycera</taxon>
        <taxon>Muscomorpha</taxon>
        <taxon>Muscoidea</taxon>
        <taxon>Muscidae</taxon>
        <taxon>Stomoxys</taxon>
    </lineage>
</organism>
<dbReference type="EnsemblMetazoa" id="SCAU012069-RA">
    <property type="protein sequence ID" value="SCAU012069-PA"/>
    <property type="gene ID" value="SCAU012069"/>
</dbReference>
<evidence type="ECO:0000313" key="3">
    <source>
        <dbReference type="Proteomes" id="UP000095300"/>
    </source>
</evidence>
<proteinExistence type="predicted"/>
<evidence type="ECO:0000313" key="2">
    <source>
        <dbReference type="EnsemblMetazoa" id="SCAU012069-PA"/>
    </source>
</evidence>
<name>A0A1I8PXS6_STOCA</name>
<dbReference type="SMART" id="SM00952">
    <property type="entry name" value="RAP"/>
    <property type="match status" value="1"/>
</dbReference>
<dbReference type="VEuPathDB" id="VectorBase:SCAU012069"/>
<gene>
    <name evidence="2" type="primary">106090303</name>
</gene>
<accession>A0A1I8PXS6</accession>
<dbReference type="InterPro" id="IPR013584">
    <property type="entry name" value="RAP"/>
</dbReference>
<dbReference type="Proteomes" id="UP000095300">
    <property type="component" value="Unassembled WGS sequence"/>
</dbReference>
<dbReference type="OrthoDB" id="10064757at2759"/>
<protein>
    <recommendedName>
        <fullName evidence="1">RAP domain-containing protein</fullName>
    </recommendedName>
</protein>
<feature type="domain" description="RAP" evidence="1">
    <location>
        <begin position="580"/>
        <end position="638"/>
    </location>
</feature>
<dbReference type="PROSITE" id="PS51286">
    <property type="entry name" value="RAP"/>
    <property type="match status" value="1"/>
</dbReference>
<dbReference type="AlphaFoldDB" id="A0A1I8PXS6"/>
<keyword evidence="3" id="KW-1185">Reference proteome</keyword>
<dbReference type="Pfam" id="PF08373">
    <property type="entry name" value="RAP"/>
    <property type="match status" value="1"/>
</dbReference>
<dbReference type="KEGG" id="scac:106090303"/>
<sequence>MMYRQLLPKFLTNRARLLSSNLATNVTMRRFRLAPAALAKIYMDRENLHAHKILKESLKPYQIFPINAHITSIPYSPEFEKIVKCMPECASTEQVFHHFLSVCDYCHRTNTLISNRDFTAFVQQFCDRIHLLTDDQLKASLQAISRLPQEENVRSRNFVELWNVLDIECCRRIEKWKTDELLLVCDAWYNLNLARICEFVWEALRKLGRKVIKMQPHQLVQTMFLCNVMRRSVFDMIDFEFNLAKCLKDMSLAELGVMSMGFFKTQTPIRNGELLQQIYERLMSELHQVDDITFVAILKVLRYSSKLPQVGTMMKLLDKISEEIFENLNLLTCLHVALLGCELQCCHDELIEKIINKFHNEIHTTRLKDLERISLVVALFNITTPNKIEDALCEKILRSLNDRIDEIVKHPKCFTNCLHFLTLRGFYDKEMLSAVLEKRFLKHAVGSNLPICREIFNLDTFVKVNLQNDGYGGSQLAEKHRQTMGKMQTHYIPERNSKYKLNATDSVLLQMKEIADVLLPHCKLKHILPNYERPDVIICYDRFTRTSVPISDNCPEDYSGKILTRVLVLGDKLSNDIQTVALVIAGWNSVVRGKNRHTGLFDMKLKQLRILGYKPIVIYWHEWRELESHHDRIKFVQRRLSTVIKL</sequence>
<evidence type="ECO:0000259" key="1">
    <source>
        <dbReference type="PROSITE" id="PS51286"/>
    </source>
</evidence>